<protein>
    <submittedName>
        <fullName evidence="2">Uncharacterized protein</fullName>
    </submittedName>
</protein>
<evidence type="ECO:0000256" key="1">
    <source>
        <dbReference type="SAM" id="MobiDB-lite"/>
    </source>
</evidence>
<dbReference type="Proteomes" id="UP000297777">
    <property type="component" value="Unassembled WGS sequence"/>
</dbReference>
<dbReference type="OrthoDB" id="5365129at2759"/>
<keyword evidence="3" id="KW-1185">Reference proteome</keyword>
<feature type="compositionally biased region" description="Polar residues" evidence="1">
    <location>
        <begin position="284"/>
        <end position="303"/>
    </location>
</feature>
<dbReference type="AlphaFoldDB" id="A0A4Z1EQI2"/>
<dbReference type="EMBL" id="PQXH01000113">
    <property type="protein sequence ID" value="TGO11277.1"/>
    <property type="molecule type" value="Genomic_DNA"/>
</dbReference>
<reference evidence="2 3" key="1">
    <citation type="submission" date="2017-12" db="EMBL/GenBank/DDBJ databases">
        <title>Comparative genomics of Botrytis spp.</title>
        <authorList>
            <person name="Valero-Jimenez C.A."/>
            <person name="Tapia P."/>
            <person name="Veloso J."/>
            <person name="Silva-Moreno E."/>
            <person name="Staats M."/>
            <person name="Valdes J.H."/>
            <person name="Van Kan J.A.L."/>
        </authorList>
    </citation>
    <scope>NUCLEOTIDE SEQUENCE [LARGE SCALE GENOMIC DNA]</scope>
    <source>
        <strain evidence="2 3">Bt9001</strain>
    </source>
</reference>
<proteinExistence type="predicted"/>
<accession>A0A4Z1EQI2</accession>
<name>A0A4Z1EQI2_9HELO</name>
<feature type="region of interest" description="Disordered" evidence="1">
    <location>
        <begin position="251"/>
        <end position="303"/>
    </location>
</feature>
<sequence length="400" mass="44154">MANAIGFAIGGLTMLPLLDEAFPNRIAKTTVVRIGVGTSTSEKTQDKDSLSGNIPGIRLFDVAGRLISDLEGSSKNKIADGSWEDIKLPASDDLGGRQAQYISVISGGTDAICISYTTVTWPDGLKESWMGDWGYFCGGPWYPAQTISNVQDDYTPKCTWIDSDGSNGIGVKGLGIHITDFTPTTQRLSAYQNDTFLVCGSKPRFWMYDDIDMDTCLPYFDPILKFKQKTLLDVDRALVVGVEGSKLDCNPLPPVPSPVLGERRNKNSSHSSWKPNHLPRSQRRMTNSSMAINSPSTTFTSPRSHSFVGRLITSNHTSHSANELCASDTSVGPDFVSYQERVYCDMENKQAYPLCLSDHSNSTTVEVCFDIEIKILVDHKPIDARDKSLPNKEYHTIEDW</sequence>
<organism evidence="2 3">
    <name type="scientific">Botrytis tulipae</name>
    <dbReference type="NCBI Taxonomy" id="87230"/>
    <lineage>
        <taxon>Eukaryota</taxon>
        <taxon>Fungi</taxon>
        <taxon>Dikarya</taxon>
        <taxon>Ascomycota</taxon>
        <taxon>Pezizomycotina</taxon>
        <taxon>Leotiomycetes</taxon>
        <taxon>Helotiales</taxon>
        <taxon>Sclerotiniaceae</taxon>
        <taxon>Botrytis</taxon>
    </lineage>
</organism>
<gene>
    <name evidence="2" type="ORF">BTUL_0113g00070</name>
</gene>
<evidence type="ECO:0000313" key="3">
    <source>
        <dbReference type="Proteomes" id="UP000297777"/>
    </source>
</evidence>
<evidence type="ECO:0000313" key="2">
    <source>
        <dbReference type="EMBL" id="TGO11277.1"/>
    </source>
</evidence>
<comment type="caution">
    <text evidence="2">The sequence shown here is derived from an EMBL/GenBank/DDBJ whole genome shotgun (WGS) entry which is preliminary data.</text>
</comment>